<keyword evidence="4" id="KW-0808">Transferase</keyword>
<dbReference type="InterPro" id="IPR003661">
    <property type="entry name" value="HisK_dim/P_dom"/>
</dbReference>
<evidence type="ECO:0000256" key="3">
    <source>
        <dbReference type="ARBA" id="ARBA00022553"/>
    </source>
</evidence>
<dbReference type="PANTHER" id="PTHR43065">
    <property type="entry name" value="SENSOR HISTIDINE KINASE"/>
    <property type="match status" value="1"/>
</dbReference>
<keyword evidence="9" id="KW-0812">Transmembrane</keyword>
<dbReference type="InterPro" id="IPR000014">
    <property type="entry name" value="PAS"/>
</dbReference>
<dbReference type="Proteomes" id="UP000176938">
    <property type="component" value="Unassembled WGS sequence"/>
</dbReference>
<feature type="transmembrane region" description="Helical" evidence="9">
    <location>
        <begin position="358"/>
        <end position="378"/>
    </location>
</feature>
<dbReference type="InterPro" id="IPR003018">
    <property type="entry name" value="GAF"/>
</dbReference>
<dbReference type="CDD" id="cd00130">
    <property type="entry name" value="PAS"/>
    <property type="match status" value="1"/>
</dbReference>
<evidence type="ECO:0000256" key="2">
    <source>
        <dbReference type="ARBA" id="ARBA00012438"/>
    </source>
</evidence>
<feature type="transmembrane region" description="Helical" evidence="9">
    <location>
        <begin position="498"/>
        <end position="519"/>
    </location>
</feature>
<dbReference type="Pfam" id="PF00512">
    <property type="entry name" value="HisKA"/>
    <property type="match status" value="1"/>
</dbReference>
<comment type="catalytic activity">
    <reaction evidence="1">
        <text>ATP + protein L-histidine = ADP + protein N-phospho-L-histidine.</text>
        <dbReference type="EC" id="2.7.13.3"/>
    </reaction>
</comment>
<dbReference type="InterPro" id="IPR036097">
    <property type="entry name" value="HisK_dim/P_sf"/>
</dbReference>
<dbReference type="InterPro" id="IPR004358">
    <property type="entry name" value="Sig_transdc_His_kin-like_C"/>
</dbReference>
<dbReference type="Gene3D" id="3.30.565.10">
    <property type="entry name" value="Histidine kinase-like ATPase, C-terminal domain"/>
    <property type="match status" value="1"/>
</dbReference>
<keyword evidence="9" id="KW-1133">Transmembrane helix</keyword>
<dbReference type="SMART" id="SM00388">
    <property type="entry name" value="HisKA"/>
    <property type="match status" value="1"/>
</dbReference>
<dbReference type="PANTHER" id="PTHR43065:SF10">
    <property type="entry name" value="PEROXIDE STRESS-ACTIVATED HISTIDINE KINASE MAK3"/>
    <property type="match status" value="1"/>
</dbReference>
<evidence type="ECO:0000256" key="7">
    <source>
        <dbReference type="ARBA" id="ARBA00022840"/>
    </source>
</evidence>
<dbReference type="InterPro" id="IPR031621">
    <property type="entry name" value="HisKA_7TM"/>
</dbReference>
<dbReference type="InterPro" id="IPR003594">
    <property type="entry name" value="HATPase_dom"/>
</dbReference>
<dbReference type="InterPro" id="IPR029016">
    <property type="entry name" value="GAF-like_dom_sf"/>
</dbReference>
<feature type="domain" description="Histidine kinase" evidence="10">
    <location>
        <begin position="880"/>
        <end position="1092"/>
    </location>
</feature>
<evidence type="ECO:0000256" key="1">
    <source>
        <dbReference type="ARBA" id="ARBA00000085"/>
    </source>
</evidence>
<protein>
    <recommendedName>
        <fullName evidence="2">histidine kinase</fullName>
        <ecNumber evidence="2">2.7.13.3</ecNumber>
    </recommendedName>
</protein>
<dbReference type="Pfam" id="PF13185">
    <property type="entry name" value="GAF_2"/>
    <property type="match status" value="1"/>
</dbReference>
<feature type="transmembrane region" description="Helical" evidence="9">
    <location>
        <begin position="435"/>
        <end position="457"/>
    </location>
</feature>
<dbReference type="PROSITE" id="PS50109">
    <property type="entry name" value="HIS_KIN"/>
    <property type="match status" value="1"/>
</dbReference>
<dbReference type="Pfam" id="PF13426">
    <property type="entry name" value="PAS_9"/>
    <property type="match status" value="1"/>
</dbReference>
<dbReference type="Pfam" id="PF16927">
    <property type="entry name" value="HisKA_7TM"/>
    <property type="match status" value="2"/>
</dbReference>
<keyword evidence="5" id="KW-0547">Nucleotide-binding</keyword>
<keyword evidence="3" id="KW-0597">Phosphoprotein</keyword>
<evidence type="ECO:0000256" key="9">
    <source>
        <dbReference type="SAM" id="Phobius"/>
    </source>
</evidence>
<organism evidence="12 13">
    <name type="scientific">candidate division WOR-1 bacterium RIFCSPLOWO2_02_FULL_46_20</name>
    <dbReference type="NCBI Taxonomy" id="1802567"/>
    <lineage>
        <taxon>Bacteria</taxon>
        <taxon>Bacillati</taxon>
        <taxon>Saganbacteria</taxon>
    </lineage>
</organism>
<dbReference type="Gene3D" id="1.10.287.130">
    <property type="match status" value="1"/>
</dbReference>
<evidence type="ECO:0000256" key="8">
    <source>
        <dbReference type="ARBA" id="ARBA00023012"/>
    </source>
</evidence>
<feature type="transmembrane region" description="Helical" evidence="9">
    <location>
        <begin position="145"/>
        <end position="166"/>
    </location>
</feature>
<dbReference type="EMBL" id="METP01000003">
    <property type="protein sequence ID" value="OGC07497.1"/>
    <property type="molecule type" value="Genomic_DNA"/>
</dbReference>
<feature type="transmembrane region" description="Helical" evidence="9">
    <location>
        <begin position="12"/>
        <end position="29"/>
    </location>
</feature>
<feature type="transmembrane region" description="Helical" evidence="9">
    <location>
        <begin position="270"/>
        <end position="290"/>
    </location>
</feature>
<feature type="transmembrane region" description="Helical" evidence="9">
    <location>
        <begin position="178"/>
        <end position="201"/>
    </location>
</feature>
<feature type="transmembrane region" description="Helical" evidence="9">
    <location>
        <begin position="207"/>
        <end position="225"/>
    </location>
</feature>
<dbReference type="SUPFAM" id="SSF55781">
    <property type="entry name" value="GAF domain-like"/>
    <property type="match status" value="1"/>
</dbReference>
<accession>A0A1F4RH39</accession>
<dbReference type="SUPFAM" id="SSF55785">
    <property type="entry name" value="PYP-like sensor domain (PAS domain)"/>
    <property type="match status" value="1"/>
</dbReference>
<reference evidence="12 13" key="1">
    <citation type="journal article" date="2016" name="Nat. Commun.">
        <title>Thousands of microbial genomes shed light on interconnected biogeochemical processes in an aquifer system.</title>
        <authorList>
            <person name="Anantharaman K."/>
            <person name="Brown C.T."/>
            <person name="Hug L.A."/>
            <person name="Sharon I."/>
            <person name="Castelle C.J."/>
            <person name="Probst A.J."/>
            <person name="Thomas B.C."/>
            <person name="Singh A."/>
            <person name="Wilkins M.J."/>
            <person name="Karaoz U."/>
            <person name="Brodie E.L."/>
            <person name="Williams K.H."/>
            <person name="Hubbard S.S."/>
            <person name="Banfield J.F."/>
        </authorList>
    </citation>
    <scope>NUCLEOTIDE SEQUENCE [LARGE SCALE GENOMIC DNA]</scope>
</reference>
<evidence type="ECO:0000256" key="4">
    <source>
        <dbReference type="ARBA" id="ARBA00022679"/>
    </source>
</evidence>
<evidence type="ECO:0000259" key="11">
    <source>
        <dbReference type="PROSITE" id="PS50112"/>
    </source>
</evidence>
<feature type="transmembrane region" description="Helical" evidence="9">
    <location>
        <begin position="297"/>
        <end position="318"/>
    </location>
</feature>
<keyword evidence="6" id="KW-0418">Kinase</keyword>
<feature type="transmembrane region" description="Helical" evidence="9">
    <location>
        <begin position="463"/>
        <end position="483"/>
    </location>
</feature>
<keyword evidence="8" id="KW-0902">Two-component regulatory system</keyword>
<dbReference type="InterPro" id="IPR035965">
    <property type="entry name" value="PAS-like_dom_sf"/>
</dbReference>
<dbReference type="CDD" id="cd00082">
    <property type="entry name" value="HisKA"/>
    <property type="match status" value="1"/>
</dbReference>
<evidence type="ECO:0000313" key="13">
    <source>
        <dbReference type="Proteomes" id="UP000176938"/>
    </source>
</evidence>
<proteinExistence type="predicted"/>
<dbReference type="SUPFAM" id="SSF55874">
    <property type="entry name" value="ATPase domain of HSP90 chaperone/DNA topoisomerase II/histidine kinase"/>
    <property type="match status" value="1"/>
</dbReference>
<feature type="transmembrane region" description="Helical" evidence="9">
    <location>
        <begin position="525"/>
        <end position="545"/>
    </location>
</feature>
<evidence type="ECO:0000256" key="6">
    <source>
        <dbReference type="ARBA" id="ARBA00022777"/>
    </source>
</evidence>
<dbReference type="GO" id="GO:0000155">
    <property type="term" value="F:phosphorelay sensor kinase activity"/>
    <property type="evidence" value="ECO:0007669"/>
    <property type="project" value="InterPro"/>
</dbReference>
<evidence type="ECO:0000256" key="5">
    <source>
        <dbReference type="ARBA" id="ARBA00022741"/>
    </source>
</evidence>
<dbReference type="Gene3D" id="3.30.450.40">
    <property type="match status" value="1"/>
</dbReference>
<dbReference type="SMART" id="SM00387">
    <property type="entry name" value="HATPase_c"/>
    <property type="match status" value="1"/>
</dbReference>
<evidence type="ECO:0000259" key="10">
    <source>
        <dbReference type="PROSITE" id="PS50109"/>
    </source>
</evidence>
<dbReference type="PROSITE" id="PS50112">
    <property type="entry name" value="PAS"/>
    <property type="match status" value="1"/>
</dbReference>
<feature type="transmembrane region" description="Helical" evidence="9">
    <location>
        <begin position="246"/>
        <end position="264"/>
    </location>
</feature>
<sequence length="1095" mass="122953">MGFDILINLNNVSLLITFAVHLGFAAYIYCKDPRSEANRSLATLLFFVAGWVFTYILFYNVKTFEFILIIRRLSPAVAGFVVAYFVCFALVFPKREKEVPWIWKTLIMAPVWICSMFAIFSDLIIKSVNIVDPNFLVFGDVVFGPVFHLFNLGFVVYTIIGTSILVKKLFHADGRARGQILYVLFGGTLTLCFTIVTNVILPVFFGVSYFSGFIPVATLIVAGFMTHAIARHHLLNIEDMLSRGTYFLATVAAIVGTVFCLFTDNWAYLPLYYITLGHLAIGIVVLSYSWRNKINVSYAFLVFFTGTMIFSSAVFFNAARLPYILLAAKLIYVSTFFLMIPLFFFSVFFPFTKPSLSLLKALIIPVPGIVFAAVALFSDLLVRDVIFRSWGREVVFGPFFPVFAMYCTFFVGYTFAILVRKHNVSFGLQRTQVRYILISFLIIGVPNFAANIILPAFWQNYQLIQPALYFALPEAIFVAYAVLKHRLMSVEIMIQRGFVYASVTVFIMALYALAVIISETFFRQILGYSSLLISTMAALLIAVTYHPLVKSFQSFTDRLFFRGRYDYQVTLREISHKIASVIKLEELTRLIVSSFVDTMKVSEISFLLLDKNKERFHSVSLPAPRYKRIEIDFTSPIVAWISATKDVLVADELQSEIVRQDVPGKDGENRRHSLEEVRDEMLRLGISIWVPIISKDELIGIIALGNKLSGDIFSGEDIDLLGTLANQIAVALDNARLYDEVVNTRDYVEQILQSMVSGVLTVDTRTRIVTFNSMAEKITGRKIDEVIGKKCEEIWGNKGIICNIVENTLINKCYVNFDSSLASPEKGLVPVSFSSTLLNDSQGKKMGALITIQDQTEVKELEGKVRQADKLSALATMAAGMAHEIKNPLSSMKVLSQLIPRKIDDPEFKKKLAEIFPREINRIDRIVESLLGFARATAPAFEITNIENILEETLDYFANQAKEADVKIIKYFARLPEIEVDRSQISQVFSNLVLNAIQAMFLGGELRVSTLPGKKVDNFLRNVKIQISDSGHGIAEEKLKKLFDPFFTTKHGGTGLGLTITHSIVDGHKGYIDVVSQLGQGTTFTITLPVSQGLV</sequence>
<dbReference type="Pfam" id="PF02518">
    <property type="entry name" value="HATPase_c"/>
    <property type="match status" value="1"/>
</dbReference>
<feature type="transmembrane region" description="Helical" evidence="9">
    <location>
        <begin position="105"/>
        <end position="125"/>
    </location>
</feature>
<dbReference type="GO" id="GO:0005524">
    <property type="term" value="F:ATP binding"/>
    <property type="evidence" value="ECO:0007669"/>
    <property type="project" value="UniProtKB-KW"/>
</dbReference>
<keyword evidence="9" id="KW-0472">Membrane</keyword>
<feature type="transmembrane region" description="Helical" evidence="9">
    <location>
        <begin position="41"/>
        <end position="61"/>
    </location>
</feature>
<dbReference type="InterPro" id="IPR036890">
    <property type="entry name" value="HATPase_C_sf"/>
</dbReference>
<dbReference type="SUPFAM" id="SSF47384">
    <property type="entry name" value="Homodimeric domain of signal transducing histidine kinase"/>
    <property type="match status" value="1"/>
</dbReference>
<feature type="transmembrane region" description="Helical" evidence="9">
    <location>
        <begin position="330"/>
        <end position="351"/>
    </location>
</feature>
<name>A0A1F4RH39_UNCSA</name>
<evidence type="ECO:0000313" key="12">
    <source>
        <dbReference type="EMBL" id="OGC07497.1"/>
    </source>
</evidence>
<dbReference type="AlphaFoldDB" id="A0A1F4RH39"/>
<dbReference type="SMART" id="SM00065">
    <property type="entry name" value="GAF"/>
    <property type="match status" value="1"/>
</dbReference>
<feature type="domain" description="PAS" evidence="11">
    <location>
        <begin position="744"/>
        <end position="789"/>
    </location>
</feature>
<comment type="caution">
    <text evidence="12">The sequence shown here is derived from an EMBL/GenBank/DDBJ whole genome shotgun (WGS) entry which is preliminary data.</text>
</comment>
<feature type="transmembrane region" description="Helical" evidence="9">
    <location>
        <begin position="73"/>
        <end position="93"/>
    </location>
</feature>
<gene>
    <name evidence="12" type="ORF">A3H38_01665</name>
</gene>
<dbReference type="EC" id="2.7.13.3" evidence="2"/>
<dbReference type="PRINTS" id="PR00344">
    <property type="entry name" value="BCTRLSENSOR"/>
</dbReference>
<feature type="transmembrane region" description="Helical" evidence="9">
    <location>
        <begin position="398"/>
        <end position="419"/>
    </location>
</feature>
<dbReference type="InterPro" id="IPR005467">
    <property type="entry name" value="His_kinase_dom"/>
</dbReference>
<keyword evidence="7" id="KW-0067">ATP-binding</keyword>
<dbReference type="Gene3D" id="3.30.450.20">
    <property type="entry name" value="PAS domain"/>
    <property type="match status" value="1"/>
</dbReference>
<dbReference type="NCBIfam" id="TIGR00229">
    <property type="entry name" value="sensory_box"/>
    <property type="match status" value="1"/>
</dbReference>